<protein>
    <submittedName>
        <fullName evidence="3">Dynamin family protein</fullName>
    </submittedName>
</protein>
<dbReference type="Gene3D" id="3.40.50.300">
    <property type="entry name" value="P-loop containing nucleotide triphosphate hydrolases"/>
    <property type="match status" value="1"/>
</dbReference>
<name>A0A2S6HTD5_9FIRM</name>
<keyword evidence="1" id="KW-0175">Coiled coil</keyword>
<evidence type="ECO:0000313" key="4">
    <source>
        <dbReference type="Proteomes" id="UP000237749"/>
    </source>
</evidence>
<reference evidence="3 4" key="1">
    <citation type="submission" date="2018-02" db="EMBL/GenBank/DDBJ databases">
        <title>Genomic Encyclopedia of Archaeal and Bacterial Type Strains, Phase II (KMG-II): from individual species to whole genera.</title>
        <authorList>
            <person name="Goeker M."/>
        </authorList>
    </citation>
    <scope>NUCLEOTIDE SEQUENCE [LARGE SCALE GENOMIC DNA]</scope>
    <source>
        <strain evidence="3 4">DSM 3808</strain>
    </source>
</reference>
<dbReference type="SUPFAM" id="SSF52540">
    <property type="entry name" value="P-loop containing nucleoside triphosphate hydrolases"/>
    <property type="match status" value="1"/>
</dbReference>
<organism evidence="3 4">
    <name type="scientific">Lacrimispora xylanisolvens</name>
    <dbReference type="NCBI Taxonomy" id="384636"/>
    <lineage>
        <taxon>Bacteria</taxon>
        <taxon>Bacillati</taxon>
        <taxon>Bacillota</taxon>
        <taxon>Clostridia</taxon>
        <taxon>Lachnospirales</taxon>
        <taxon>Lachnospiraceae</taxon>
        <taxon>Lacrimispora</taxon>
    </lineage>
</organism>
<comment type="caution">
    <text evidence="3">The sequence shown here is derived from an EMBL/GenBank/DDBJ whole genome shotgun (WGS) entry which is preliminary data.</text>
</comment>
<keyword evidence="4" id="KW-1185">Reference proteome</keyword>
<evidence type="ECO:0000313" key="3">
    <source>
        <dbReference type="EMBL" id="PPK81003.1"/>
    </source>
</evidence>
<gene>
    <name evidence="3" type="ORF">BXY41_105222</name>
</gene>
<dbReference type="OrthoDB" id="9816479at2"/>
<dbReference type="InterPro" id="IPR045063">
    <property type="entry name" value="Dynamin_N"/>
</dbReference>
<feature type="domain" description="Dynamin N-terminal" evidence="2">
    <location>
        <begin position="50"/>
        <end position="270"/>
    </location>
</feature>
<dbReference type="InterPro" id="IPR027417">
    <property type="entry name" value="P-loop_NTPase"/>
</dbReference>
<dbReference type="EMBL" id="PTJA01000005">
    <property type="protein sequence ID" value="PPK81003.1"/>
    <property type="molecule type" value="Genomic_DNA"/>
</dbReference>
<dbReference type="Proteomes" id="UP000237749">
    <property type="component" value="Unassembled WGS sequence"/>
</dbReference>
<dbReference type="Pfam" id="PF00350">
    <property type="entry name" value="Dynamin_N"/>
    <property type="match status" value="1"/>
</dbReference>
<dbReference type="RefSeq" id="WP_104436986.1">
    <property type="nucleotide sequence ID" value="NZ_PTJA01000005.1"/>
</dbReference>
<dbReference type="PANTHER" id="PTHR26392">
    <property type="entry name" value="MITOGEN-ACTIVATED PROTEIN KINASE KINASE KINASE 7-RELATED"/>
    <property type="match status" value="1"/>
</dbReference>
<evidence type="ECO:0000256" key="1">
    <source>
        <dbReference type="SAM" id="Coils"/>
    </source>
</evidence>
<accession>A0A2S6HTD5</accession>
<sequence length="683" mass="78066">MITKDYKQNKKQVLNLYEEYKKSCASSGKKVSDNIIDQAKKIMDEVFNLMIVGEAKSGKSTFINAYLGREVVPMDVRQCTSAIIKIKRGDEFKLVAKTAAGGRTTVTGYEKIRDFLKYHAAISDKYRNIPITTINNEILIKYKGGKIPKHIMDTFLEAEAKDNLFNMNLDEYNNLIISYIRENRDAWGKIITEIEITYPLPEEMQGITLIDSPGVGAGGNVGKIAEEYIKNANAIIFVKSLNGQALESSSFMNFLRNNCTDRKKESLFLVLTGKSNLSGSDYASLKEQAEAMYKNDIRAEKIIGVDSKVQLFLNMCKELGTEESIDEFFEQLDESDENFPPASNCWLRAAKKGGMSVFEEKMGEMSNFYSVYAALEKFARVANYIQLIDFLENLEKEYQRYLGVYSSVLNEAKESVDDPEALEDRIKTKKKEISEVYSKINEGINEIYKKYTDNINGEGVIMNEAEKKKEVYEEKLVNFNKLPEYEINDSTFSSMKKMTFDAIDETKAFRREIADRVIEECNKKLIQYTDDPSKIPAEAYNPNFTEADFENIDEEAKEQTSGYKDVESGLTFKSVERVPYHHLKEHVKLVSNSISDRLNDEIIPKMTDNVVNYVNKCTEIYKAQLTMHKQELEDEYQKLLEDQKNNDNIRVNIEDLEGKIKGIQHGLGTLGELKGELKNYVAE</sequence>
<dbReference type="AlphaFoldDB" id="A0A2S6HTD5"/>
<evidence type="ECO:0000259" key="2">
    <source>
        <dbReference type="Pfam" id="PF00350"/>
    </source>
</evidence>
<proteinExistence type="predicted"/>
<feature type="coiled-coil region" evidence="1">
    <location>
        <begin position="622"/>
        <end position="659"/>
    </location>
</feature>
<dbReference type="PANTHER" id="PTHR26392:SF92">
    <property type="entry name" value="PROTEIN KINASE DOMAIN-CONTAINING PROTEIN"/>
    <property type="match status" value="1"/>
</dbReference>